<dbReference type="CDD" id="cd18787">
    <property type="entry name" value="SF2_C_DEAD"/>
    <property type="match status" value="1"/>
</dbReference>
<name>A0A8H7L8P1_9ASCO</name>
<dbReference type="SMART" id="SM00487">
    <property type="entry name" value="DEXDc"/>
    <property type="match status" value="1"/>
</dbReference>
<evidence type="ECO:0000256" key="5">
    <source>
        <dbReference type="ARBA" id="ARBA00022884"/>
    </source>
</evidence>
<dbReference type="CDD" id="cd17956">
    <property type="entry name" value="DEADc_DDX51"/>
    <property type="match status" value="1"/>
</dbReference>
<gene>
    <name evidence="11" type="ORF">HF325_006555</name>
</gene>
<keyword evidence="3 6" id="KW-0347">Helicase</keyword>
<feature type="domain" description="Helicase C-terminal" evidence="10">
    <location>
        <begin position="512"/>
        <end position="667"/>
    </location>
</feature>
<feature type="region of interest" description="Disordered" evidence="8">
    <location>
        <begin position="99"/>
        <end position="157"/>
    </location>
</feature>
<dbReference type="PROSITE" id="PS51192">
    <property type="entry name" value="HELICASE_ATP_BIND_1"/>
    <property type="match status" value="1"/>
</dbReference>
<dbReference type="InterPro" id="IPR011545">
    <property type="entry name" value="DEAD/DEAH_box_helicase_dom"/>
</dbReference>
<evidence type="ECO:0000256" key="7">
    <source>
        <dbReference type="RuleBase" id="RU365068"/>
    </source>
</evidence>
<dbReference type="InterPro" id="IPR027417">
    <property type="entry name" value="P-loop_NTPase"/>
</dbReference>
<evidence type="ECO:0000259" key="10">
    <source>
        <dbReference type="PROSITE" id="PS51194"/>
    </source>
</evidence>
<dbReference type="GO" id="GO:0005524">
    <property type="term" value="F:ATP binding"/>
    <property type="evidence" value="ECO:0007669"/>
    <property type="project" value="UniProtKB-UniRule"/>
</dbReference>
<evidence type="ECO:0000256" key="1">
    <source>
        <dbReference type="ARBA" id="ARBA00022741"/>
    </source>
</evidence>
<dbReference type="GO" id="GO:0003723">
    <property type="term" value="F:RNA binding"/>
    <property type="evidence" value="ECO:0007669"/>
    <property type="project" value="UniProtKB-UniRule"/>
</dbReference>
<keyword evidence="1 6" id="KW-0547">Nucleotide-binding</keyword>
<keyword evidence="12" id="KW-1185">Reference proteome</keyword>
<evidence type="ECO:0000256" key="4">
    <source>
        <dbReference type="ARBA" id="ARBA00022840"/>
    </source>
</evidence>
<dbReference type="GO" id="GO:0003724">
    <property type="term" value="F:RNA helicase activity"/>
    <property type="evidence" value="ECO:0007669"/>
    <property type="project" value="UniProtKB-EC"/>
</dbReference>
<dbReference type="Pfam" id="PF00271">
    <property type="entry name" value="Helicase_C"/>
    <property type="match status" value="1"/>
</dbReference>
<dbReference type="OrthoDB" id="3370at2759"/>
<comment type="caution">
    <text evidence="11">The sequence shown here is derived from an EMBL/GenBank/DDBJ whole genome shotgun (WGS) entry which is preliminary data.</text>
</comment>
<keyword evidence="2 6" id="KW-0378">Hydrolase</keyword>
<evidence type="ECO:0000313" key="12">
    <source>
        <dbReference type="Proteomes" id="UP000649328"/>
    </source>
</evidence>
<dbReference type="Proteomes" id="UP000649328">
    <property type="component" value="Unassembled WGS sequence"/>
</dbReference>
<keyword evidence="4 6" id="KW-0067">ATP-binding</keyword>
<feature type="region of interest" description="Disordered" evidence="8">
    <location>
        <begin position="192"/>
        <end position="218"/>
    </location>
</feature>
<feature type="compositionally biased region" description="Basic and acidic residues" evidence="8">
    <location>
        <begin position="51"/>
        <end position="62"/>
    </location>
</feature>
<keyword evidence="5 7" id="KW-0694">RNA-binding</keyword>
<evidence type="ECO:0000256" key="3">
    <source>
        <dbReference type="ARBA" id="ARBA00022806"/>
    </source>
</evidence>
<accession>A0A8H7L8P1</accession>
<feature type="compositionally biased region" description="Basic and acidic residues" evidence="8">
    <location>
        <begin position="99"/>
        <end position="121"/>
    </location>
</feature>
<dbReference type="PROSITE" id="PS51194">
    <property type="entry name" value="HELICASE_CTER"/>
    <property type="match status" value="1"/>
</dbReference>
<comment type="domain">
    <text evidence="7">The Q motif is unique to and characteristic of the DEAD box family of RNA helicases and controls ATP binding and hydrolysis.</text>
</comment>
<dbReference type="EMBL" id="JACBPP010000010">
    <property type="protein sequence ID" value="KAF7999023.1"/>
    <property type="molecule type" value="Genomic_DNA"/>
</dbReference>
<dbReference type="Pfam" id="PF00270">
    <property type="entry name" value="DEAD"/>
    <property type="match status" value="1"/>
</dbReference>
<dbReference type="PANTHER" id="PTHR24031">
    <property type="entry name" value="RNA HELICASE"/>
    <property type="match status" value="1"/>
</dbReference>
<dbReference type="Gene3D" id="3.40.50.300">
    <property type="entry name" value="P-loop containing nucleotide triphosphate hydrolases"/>
    <property type="match status" value="2"/>
</dbReference>
<evidence type="ECO:0000256" key="2">
    <source>
        <dbReference type="ARBA" id="ARBA00022801"/>
    </source>
</evidence>
<dbReference type="InterPro" id="IPR001650">
    <property type="entry name" value="Helicase_C-like"/>
</dbReference>
<feature type="domain" description="Helicase ATP-binding" evidence="9">
    <location>
        <begin position="289"/>
        <end position="475"/>
    </location>
</feature>
<feature type="compositionally biased region" description="Acidic residues" evidence="8">
    <location>
        <begin position="196"/>
        <end position="206"/>
    </location>
</feature>
<dbReference type="AlphaFoldDB" id="A0A8H7L8P1"/>
<dbReference type="EC" id="3.6.4.13" evidence="7"/>
<proteinExistence type="inferred from homology"/>
<dbReference type="GO" id="GO:0016787">
    <property type="term" value="F:hydrolase activity"/>
    <property type="evidence" value="ECO:0007669"/>
    <property type="project" value="UniProtKB-KW"/>
</dbReference>
<protein>
    <recommendedName>
        <fullName evidence="7">ATP-dependent RNA helicase</fullName>
        <ecNumber evidence="7">3.6.4.13</ecNumber>
    </recommendedName>
</protein>
<dbReference type="InterPro" id="IPR000629">
    <property type="entry name" value="RNA-helicase_DEAD-box_CS"/>
</dbReference>
<feature type="compositionally biased region" description="Low complexity" evidence="8">
    <location>
        <begin position="63"/>
        <end position="72"/>
    </location>
</feature>
<dbReference type="PROSITE" id="PS00039">
    <property type="entry name" value="DEAD_ATP_HELICASE"/>
    <property type="match status" value="1"/>
</dbReference>
<sequence length="689" mass="76333">MFAPRFDPNAVYEETPRAPKIVLSRKRKLAAAEIKDSSDESLSESEAEPVANKKIETEEKNSSSDSDSSSSSTAAVIVIVIARVTVTAALRAILMMAAKRSESDSPKESERGKDLQSDANEKSTLAADASKLGDDKPLDENDKNETLAESEPQAAENVDDMHVDSDELETPLHLAKHANILKKFSKSVKTQAESSLESDTEMEDAQDLAPFPQPELPQDADLVSHQYHQKNLDWLAEPQFSMPEVTRPFAEFALSPKIMANLTTHGYKDAFSVQVAVLDAVMGDLRKNKLAPDFQGDVLVNASTGSGKTLAYLIPIVEALHTRIISRVRAIVLVPTKPLITQVATTLRDLSNGTSLSVVSLTNDKSMKEEGSKLLRHPPDIVVSTPGRLVEHLLNGSILMEALRFLVIDEADKLLNQSFQNWCEVVVSAIEKWDRPAEHTGAVWKLQPQKMIFSATLTTDAGKLSLLKFNKPRLIVVNSKKQLVNEMFSVPNLLQEHLLRFTPSQTALKPLLLAKFMLHTNKLRSVLVFAKSNDATLRLTRILNDLFAQLAPEKKTNVAYINSTNNISNVRQRVLRDFDDGTISVLVATDLIARGIDVLSIKDVVNYDLPQSSRDYVHRVGRTARANQKGEAFTMCFGSGESKWFDSIMADVSRANEIIELGEEPVLEHELAVYNNVMKSFQESMKNEH</sequence>
<dbReference type="SMART" id="SM00490">
    <property type="entry name" value="HELICc"/>
    <property type="match status" value="1"/>
</dbReference>
<evidence type="ECO:0000313" key="11">
    <source>
        <dbReference type="EMBL" id="KAF7999023.1"/>
    </source>
</evidence>
<evidence type="ECO:0000259" key="9">
    <source>
        <dbReference type="PROSITE" id="PS51192"/>
    </source>
</evidence>
<dbReference type="InterPro" id="IPR014001">
    <property type="entry name" value="Helicase_ATP-bd"/>
</dbReference>
<comment type="similarity">
    <text evidence="6">Belongs to the DEAD box helicase family.</text>
</comment>
<evidence type="ECO:0000256" key="6">
    <source>
        <dbReference type="RuleBase" id="RU000492"/>
    </source>
</evidence>
<evidence type="ECO:0000256" key="8">
    <source>
        <dbReference type="SAM" id="MobiDB-lite"/>
    </source>
</evidence>
<dbReference type="SUPFAM" id="SSF52540">
    <property type="entry name" value="P-loop containing nucleoside triphosphate hydrolases"/>
    <property type="match status" value="2"/>
</dbReference>
<comment type="function">
    <text evidence="7">RNA helicase.</text>
</comment>
<feature type="compositionally biased region" description="Basic and acidic residues" evidence="8">
    <location>
        <begin position="131"/>
        <end position="146"/>
    </location>
</feature>
<reference evidence="11" key="1">
    <citation type="submission" date="2020-10" db="EMBL/GenBank/DDBJ databases">
        <title>The Whole-Genome Sequence of Metschnikowia persimmonesis, a Novel Endophytic Yeast Species Isolated from Medicinal Plant Diospyros kaki Thumb.</title>
        <authorList>
            <person name="Rahmat E."/>
            <person name="Kang Y."/>
        </authorList>
    </citation>
    <scope>NUCLEOTIDE SEQUENCE</scope>
    <source>
        <strain evidence="11">KIOM G15050</strain>
    </source>
</reference>
<organism evidence="11 12">
    <name type="scientific">Metschnikowia pulcherrima</name>
    <dbReference type="NCBI Taxonomy" id="27326"/>
    <lineage>
        <taxon>Eukaryota</taxon>
        <taxon>Fungi</taxon>
        <taxon>Dikarya</taxon>
        <taxon>Ascomycota</taxon>
        <taxon>Saccharomycotina</taxon>
        <taxon>Pichiomycetes</taxon>
        <taxon>Metschnikowiaceae</taxon>
        <taxon>Metschnikowia</taxon>
    </lineage>
</organism>
<feature type="region of interest" description="Disordered" evidence="8">
    <location>
        <begin position="33"/>
        <end position="72"/>
    </location>
</feature>
<comment type="catalytic activity">
    <reaction evidence="7">
        <text>ATP + H2O = ADP + phosphate + H(+)</text>
        <dbReference type="Rhea" id="RHEA:13065"/>
        <dbReference type="ChEBI" id="CHEBI:15377"/>
        <dbReference type="ChEBI" id="CHEBI:15378"/>
        <dbReference type="ChEBI" id="CHEBI:30616"/>
        <dbReference type="ChEBI" id="CHEBI:43474"/>
        <dbReference type="ChEBI" id="CHEBI:456216"/>
        <dbReference type="EC" id="3.6.4.13"/>
    </reaction>
</comment>